<evidence type="ECO:0008006" key="4">
    <source>
        <dbReference type="Google" id="ProtNLM"/>
    </source>
</evidence>
<reference evidence="2 3" key="1">
    <citation type="journal article" date="2023" name="J. Hered.">
        <title>Chromosome-level genome of the wood stork (Mycteria americana) provides insight into avian chromosome evolution.</title>
        <authorList>
            <person name="Flamio R. Jr."/>
            <person name="Ramstad K.M."/>
        </authorList>
    </citation>
    <scope>NUCLEOTIDE SEQUENCE [LARGE SCALE GENOMIC DNA]</scope>
    <source>
        <strain evidence="2">JAX WOST 10</strain>
    </source>
</reference>
<protein>
    <recommendedName>
        <fullName evidence="4">Rna-directed dna polymerase from mobile element jockey-like</fullName>
    </recommendedName>
</protein>
<dbReference type="EMBL" id="JAUNZN010000001">
    <property type="protein sequence ID" value="KAK4830653.1"/>
    <property type="molecule type" value="Genomic_DNA"/>
</dbReference>
<dbReference type="Proteomes" id="UP001333110">
    <property type="component" value="Unassembled WGS sequence"/>
</dbReference>
<dbReference type="AlphaFoldDB" id="A0AAN7NNI6"/>
<organism evidence="2 3">
    <name type="scientific">Mycteria americana</name>
    <name type="common">Wood stork</name>
    <dbReference type="NCBI Taxonomy" id="33587"/>
    <lineage>
        <taxon>Eukaryota</taxon>
        <taxon>Metazoa</taxon>
        <taxon>Chordata</taxon>
        <taxon>Craniata</taxon>
        <taxon>Vertebrata</taxon>
        <taxon>Euteleostomi</taxon>
        <taxon>Archelosauria</taxon>
        <taxon>Archosauria</taxon>
        <taxon>Dinosauria</taxon>
        <taxon>Saurischia</taxon>
        <taxon>Theropoda</taxon>
        <taxon>Coelurosauria</taxon>
        <taxon>Aves</taxon>
        <taxon>Neognathae</taxon>
        <taxon>Neoaves</taxon>
        <taxon>Aequornithes</taxon>
        <taxon>Ciconiiformes</taxon>
        <taxon>Ciconiidae</taxon>
        <taxon>Mycteria</taxon>
    </lineage>
</organism>
<name>A0AAN7NNI6_MYCAM</name>
<accession>A0AAN7NNI6</accession>
<evidence type="ECO:0000256" key="1">
    <source>
        <dbReference type="SAM" id="MobiDB-lite"/>
    </source>
</evidence>
<dbReference type="PANTHER" id="PTHR33332">
    <property type="entry name" value="REVERSE TRANSCRIPTASE DOMAIN-CONTAINING PROTEIN"/>
    <property type="match status" value="1"/>
</dbReference>
<comment type="caution">
    <text evidence="2">The sequence shown here is derived from an EMBL/GenBank/DDBJ whole genome shotgun (WGS) entry which is preliminary data.</text>
</comment>
<proteinExistence type="predicted"/>
<keyword evidence="3" id="KW-1185">Reference proteome</keyword>
<evidence type="ECO:0000313" key="3">
    <source>
        <dbReference type="Proteomes" id="UP001333110"/>
    </source>
</evidence>
<evidence type="ECO:0000313" key="2">
    <source>
        <dbReference type="EMBL" id="KAK4830653.1"/>
    </source>
</evidence>
<feature type="region of interest" description="Disordered" evidence="1">
    <location>
        <begin position="1"/>
        <end position="38"/>
    </location>
</feature>
<sequence length="336" mass="38436">MASSRSRRAEEQPHTPIYAGRHPERKQLGRKGPGGPGAHQVEHVQCALVAKKVNGILGCIRQSIASRLREVILPLYSALVRPHMEYRVQFWAPQYKRDMDILERVQQRAMKMPGEGKAQGDLINVYKYLKGGCKEDGAKLFPVVPRDRTRGNGHKLKHRRFPLNLRKHLFTVRVTEHWHRLPREVVESPSLEIFNSHLGMVLGNCGENYEKNFHKSFCLIRLFTFHKTFCLVFNSKTSCSPGTQPPELEDRDGEQNEAPIIQGEMVSDLLHHLDTHKSMGPDGIHPRVLRELAEVLTKPLSILYQPSWLTREVPIDWRLANVMSIYKIRGTTGLSV</sequence>
<gene>
    <name evidence="2" type="ORF">QYF61_012533</name>
</gene>